<protein>
    <recommendedName>
        <fullName evidence="4">Autophagy-related protein 2</fullName>
    </recommendedName>
</protein>
<dbReference type="GO" id="GO:0000045">
    <property type="term" value="P:autophagosome assembly"/>
    <property type="evidence" value="ECO:0007669"/>
    <property type="project" value="TreeGrafter"/>
</dbReference>
<feature type="compositionally biased region" description="Basic and acidic residues" evidence="12">
    <location>
        <begin position="245"/>
        <end position="259"/>
    </location>
</feature>
<evidence type="ECO:0000256" key="12">
    <source>
        <dbReference type="SAM" id="MobiDB-lite"/>
    </source>
</evidence>
<comment type="subcellular location">
    <subcellularLocation>
        <location evidence="1">Endoplasmic reticulum membrane</location>
        <topology evidence="1">Peripheral membrane protein</topology>
    </subcellularLocation>
    <subcellularLocation>
        <location evidence="2">Preautophagosomal structure membrane</location>
        <topology evidence="2">Peripheral membrane protein</topology>
    </subcellularLocation>
</comment>
<evidence type="ECO:0000256" key="10">
    <source>
        <dbReference type="ARBA" id="ARBA00024479"/>
    </source>
</evidence>
<dbReference type="Proteomes" id="UP000683360">
    <property type="component" value="Unassembled WGS sequence"/>
</dbReference>
<evidence type="ECO:0000256" key="8">
    <source>
        <dbReference type="ARBA" id="ARBA00023055"/>
    </source>
</evidence>
<comment type="similarity">
    <text evidence="3">Belongs to the ATG2 family.</text>
</comment>
<dbReference type="GO" id="GO:0005789">
    <property type="term" value="C:endoplasmic reticulum membrane"/>
    <property type="evidence" value="ECO:0007669"/>
    <property type="project" value="UniProtKB-SubCell"/>
</dbReference>
<evidence type="ECO:0000256" key="3">
    <source>
        <dbReference type="ARBA" id="ARBA00009714"/>
    </source>
</evidence>
<dbReference type="PANTHER" id="PTHR13190">
    <property type="entry name" value="AUTOPHAGY-RELATED 2, ISOFORM A"/>
    <property type="match status" value="1"/>
</dbReference>
<dbReference type="PANTHER" id="PTHR13190:SF1">
    <property type="entry name" value="AUTOPHAGY-RELATED 2, ISOFORM A"/>
    <property type="match status" value="1"/>
</dbReference>
<evidence type="ECO:0000256" key="5">
    <source>
        <dbReference type="ARBA" id="ARBA00022448"/>
    </source>
</evidence>
<feature type="region of interest" description="Disordered" evidence="12">
    <location>
        <begin position="239"/>
        <end position="259"/>
    </location>
</feature>
<keyword evidence="5" id="KW-0813">Transport</keyword>
<evidence type="ECO:0000313" key="14">
    <source>
        <dbReference type="Proteomes" id="UP000683360"/>
    </source>
</evidence>
<dbReference type="EMBL" id="CAJPWZ010003272">
    <property type="protein sequence ID" value="CAG2255469.1"/>
    <property type="molecule type" value="Genomic_DNA"/>
</dbReference>
<sequence length="983" mass="109559">MHGSAPCIKATITYIEQTKGSRKISPRTDVNVTIGACESEIDVTIIDRVNSLLSPPPRSRSCSHTGNIPMYTGVPDTFSQTLEDGANSSEMTTDIKVNSSNVKLYIRFPIPDLRPQSQVDRFPWWKKNLREEMVILKLSDFRFITSIKSQQSVLQMDVICKEVHGSFLLDPNHEPEPFAYACGDNDNEDGFNSPQISLKVSKQIISLLDEQGMNSDNNTPLDSLNGACQFDKVDPSPFSNKKSMYGKDDDGSKEDTHKHVSEEMVIPGDRDEMMEFQDTCLNNTEITLEIYLPMANCYLPSKNFYEVLYNRFNNDLLLWEPVAPSPLPTQDQASGSIQPFDLSCYPQVLQDNFELAKSAIQYVSMTASTQGSQIPTVITHAEDSKGAAVAVLQNANLFTVSHFKGDPSLQYICFISNQVELYHSGTLSPSEDFSLVPTCENISYIPACLKKCKKIYPTETGVNNKLDLSNEDMLSVAVRIKKDTTAINDLTKDEKPLQNPTKALLKAESFSISSNIVAESSTSLLRFVLDDASLFLSQSSKPGINLQRDYVCVADVERFELALRMNDGKDQRFPKTDFKVSTNRLNIRTCSDSCKALMDLIRYFAKDGDLNVEEAEDLNSTGTSDDIISTDDSQQTIDDDSEDDRSGLSESRLEQLHTLVEDAMQESGAITSPDKPESSAHRTEVFFTTEGGMSEVPHAGMMRPIVISASADSVASTYSGVSENFSDDEDFCIIDDPGIGIAPKDGEPCVRVFTTDPIEIKDNHFSQPTGKTDLLKAPDHYPTAEYRYTLKELTVVWYMYGGRDFSDAPKSTSFDKDTTMSFKPEKSDSKHQIRMGYRPKLPGSDRLSAKVRGGPGRDHDVLMELQLTKIRMQHETYPSHTEQASRQILVISDVEIRDRLTVSGINKLLYQYSSETLPKQTNSNMVLVKAVHVRPEPPNNSQECSLRISVQPLRLNVDQVCYNSTWMGATSGAETVDTDDDAR</sequence>
<evidence type="ECO:0000313" key="13">
    <source>
        <dbReference type="EMBL" id="CAG2255469.1"/>
    </source>
</evidence>
<dbReference type="InterPro" id="IPR026849">
    <property type="entry name" value="ATG2"/>
</dbReference>
<dbReference type="GO" id="GO:0034045">
    <property type="term" value="C:phagophore assembly site membrane"/>
    <property type="evidence" value="ECO:0007669"/>
    <property type="project" value="UniProtKB-SubCell"/>
</dbReference>
<evidence type="ECO:0000256" key="6">
    <source>
        <dbReference type="ARBA" id="ARBA00022824"/>
    </source>
</evidence>
<feature type="compositionally biased region" description="Low complexity" evidence="12">
    <location>
        <begin position="620"/>
        <end position="636"/>
    </location>
</feature>
<evidence type="ECO:0000256" key="2">
    <source>
        <dbReference type="ARBA" id="ARBA00004623"/>
    </source>
</evidence>
<gene>
    <name evidence="13" type="ORF">MEDL_66896</name>
</gene>
<comment type="catalytic activity">
    <reaction evidence="11">
        <text>a 1,2-diacyl-sn-glycero-3-phosphoethanolamine(in) = a 1,2-diacyl-sn-glycero-3-phosphoethanolamine(out)</text>
        <dbReference type="Rhea" id="RHEA:38895"/>
        <dbReference type="ChEBI" id="CHEBI:64612"/>
    </reaction>
</comment>
<dbReference type="GO" id="GO:0043495">
    <property type="term" value="F:protein-membrane adaptor activity"/>
    <property type="evidence" value="ECO:0007669"/>
    <property type="project" value="TreeGrafter"/>
</dbReference>
<dbReference type="OrthoDB" id="18982at2759"/>
<dbReference type="Pfam" id="PF13329">
    <property type="entry name" value="ATG2_CAD"/>
    <property type="match status" value="1"/>
</dbReference>
<dbReference type="GO" id="GO:0000422">
    <property type="term" value="P:autophagy of mitochondrion"/>
    <property type="evidence" value="ECO:0007669"/>
    <property type="project" value="TreeGrafter"/>
</dbReference>
<keyword evidence="8" id="KW-0445">Lipid transport</keyword>
<proteinExistence type="inferred from homology"/>
<dbReference type="GO" id="GO:0061709">
    <property type="term" value="P:reticulophagy"/>
    <property type="evidence" value="ECO:0007669"/>
    <property type="project" value="TreeGrafter"/>
</dbReference>
<reference evidence="13" key="1">
    <citation type="submission" date="2021-03" db="EMBL/GenBank/DDBJ databases">
        <authorList>
            <person name="Bekaert M."/>
        </authorList>
    </citation>
    <scope>NUCLEOTIDE SEQUENCE</scope>
</reference>
<feature type="region of interest" description="Disordered" evidence="12">
    <location>
        <begin position="809"/>
        <end position="855"/>
    </location>
</feature>
<evidence type="ECO:0000256" key="7">
    <source>
        <dbReference type="ARBA" id="ARBA00023006"/>
    </source>
</evidence>
<evidence type="ECO:0000256" key="9">
    <source>
        <dbReference type="ARBA" id="ARBA00023136"/>
    </source>
</evidence>
<accession>A0A8S3VBY5</accession>
<dbReference type="GO" id="GO:0034727">
    <property type="term" value="P:piecemeal microautophagy of the nucleus"/>
    <property type="evidence" value="ECO:0007669"/>
    <property type="project" value="TreeGrafter"/>
</dbReference>
<dbReference type="GO" id="GO:0061723">
    <property type="term" value="P:glycophagy"/>
    <property type="evidence" value="ECO:0007669"/>
    <property type="project" value="TreeGrafter"/>
</dbReference>
<keyword evidence="14" id="KW-1185">Reference proteome</keyword>
<feature type="region of interest" description="Disordered" evidence="12">
    <location>
        <begin position="617"/>
        <end position="650"/>
    </location>
</feature>
<name>A0A8S3VBY5_MYTED</name>
<evidence type="ECO:0000256" key="4">
    <source>
        <dbReference type="ARBA" id="ARBA00018070"/>
    </source>
</evidence>
<keyword evidence="7" id="KW-0072">Autophagy</keyword>
<dbReference type="AlphaFoldDB" id="A0A8S3VBY5"/>
<dbReference type="GO" id="GO:0032266">
    <property type="term" value="F:phosphatidylinositol-3-phosphate binding"/>
    <property type="evidence" value="ECO:0007669"/>
    <property type="project" value="TreeGrafter"/>
</dbReference>
<keyword evidence="9" id="KW-0472">Membrane</keyword>
<evidence type="ECO:0000256" key="11">
    <source>
        <dbReference type="ARBA" id="ARBA00024615"/>
    </source>
</evidence>
<evidence type="ECO:0000256" key="1">
    <source>
        <dbReference type="ARBA" id="ARBA00004406"/>
    </source>
</evidence>
<organism evidence="13 14">
    <name type="scientific">Mytilus edulis</name>
    <name type="common">Blue mussel</name>
    <dbReference type="NCBI Taxonomy" id="6550"/>
    <lineage>
        <taxon>Eukaryota</taxon>
        <taxon>Metazoa</taxon>
        <taxon>Spiralia</taxon>
        <taxon>Lophotrochozoa</taxon>
        <taxon>Mollusca</taxon>
        <taxon>Bivalvia</taxon>
        <taxon>Autobranchia</taxon>
        <taxon>Pteriomorphia</taxon>
        <taxon>Mytilida</taxon>
        <taxon>Mytiloidea</taxon>
        <taxon>Mytilidae</taxon>
        <taxon>Mytilinae</taxon>
        <taxon>Mytilus</taxon>
    </lineage>
</organism>
<dbReference type="GO" id="GO:0006869">
    <property type="term" value="P:lipid transport"/>
    <property type="evidence" value="ECO:0007669"/>
    <property type="project" value="UniProtKB-KW"/>
</dbReference>
<comment type="caution">
    <text evidence="13">The sequence shown here is derived from an EMBL/GenBank/DDBJ whole genome shotgun (WGS) entry which is preliminary data.</text>
</comment>
<feature type="compositionally biased region" description="Basic and acidic residues" evidence="12">
    <location>
        <begin position="813"/>
        <end position="831"/>
    </location>
</feature>
<comment type="catalytic activity">
    <reaction evidence="10">
        <text>a 1,2-diacyl-sn-glycero-3-phospho-L-serine(in) = a 1,2-diacyl-sn-glycero-3-phospho-L-serine(out)</text>
        <dbReference type="Rhea" id="RHEA:38663"/>
        <dbReference type="ChEBI" id="CHEBI:57262"/>
    </reaction>
</comment>
<dbReference type="GO" id="GO:0061908">
    <property type="term" value="C:phagophore"/>
    <property type="evidence" value="ECO:0007669"/>
    <property type="project" value="TreeGrafter"/>
</dbReference>
<keyword evidence="6" id="KW-0256">Endoplasmic reticulum</keyword>